<feature type="compositionally biased region" description="Pro residues" evidence="1">
    <location>
        <begin position="92"/>
        <end position="109"/>
    </location>
</feature>
<feature type="compositionally biased region" description="Low complexity" evidence="1">
    <location>
        <begin position="72"/>
        <end position="91"/>
    </location>
</feature>
<sequence>MPRCYLYRPVAHMTPLSLFFLSLSSARQYRHRPRHRSILLERVPESVINSSPNDHHFLRSNLRNLTTTMSDPYNPYGQQPSQYPPQYGGSPSPYPPAGSPYPPQNPPYPQQGSPAPYPTYGDPYQQQQQPPQQQYGSPQPPQYGYSPAPSGNPYEQPQQPPYPSQQNQQQQYGGPPTGNPYDQQQRDGNNGAGYYGNNDGQPQYGQPGYAGPGAYAEGGPAPGEEGERGIGTTLAAGALGAYSSNKMGYGKLTGAAVGAAGAFAVSMMAKKNKKKKHGTRGIDDSDSE</sequence>
<evidence type="ECO:0000313" key="2">
    <source>
        <dbReference type="EMBL" id="TGZ80601.1"/>
    </source>
</evidence>
<feature type="compositionally biased region" description="Basic residues" evidence="1">
    <location>
        <begin position="270"/>
        <end position="279"/>
    </location>
</feature>
<feature type="region of interest" description="Disordered" evidence="1">
    <location>
        <begin position="66"/>
        <end position="230"/>
    </location>
</feature>
<protein>
    <recommendedName>
        <fullName evidence="4">Glycine zipper 2TM domain-containing protein</fullName>
    </recommendedName>
</protein>
<gene>
    <name evidence="2" type="ORF">EX30DRAFT_55213</name>
</gene>
<dbReference type="STRING" id="341454.A0A4S2MVJ2"/>
<dbReference type="Proteomes" id="UP000298138">
    <property type="component" value="Unassembled WGS sequence"/>
</dbReference>
<dbReference type="AlphaFoldDB" id="A0A4S2MVJ2"/>
<proteinExistence type="predicted"/>
<keyword evidence="3" id="KW-1185">Reference proteome</keyword>
<feature type="compositionally biased region" description="Low complexity" evidence="1">
    <location>
        <begin position="110"/>
        <end position="157"/>
    </location>
</feature>
<dbReference type="EMBL" id="ML220124">
    <property type="protein sequence ID" value="TGZ80601.1"/>
    <property type="molecule type" value="Genomic_DNA"/>
</dbReference>
<feature type="region of interest" description="Disordered" evidence="1">
    <location>
        <begin position="269"/>
        <end position="288"/>
    </location>
</feature>
<feature type="compositionally biased region" description="Low complexity" evidence="1">
    <location>
        <begin position="195"/>
        <end position="223"/>
    </location>
</feature>
<evidence type="ECO:0008006" key="4">
    <source>
        <dbReference type="Google" id="ProtNLM"/>
    </source>
</evidence>
<accession>A0A4S2MVJ2</accession>
<name>A0A4S2MVJ2_9PEZI</name>
<reference evidence="2 3" key="1">
    <citation type="submission" date="2019-04" db="EMBL/GenBank/DDBJ databases">
        <title>Comparative genomics and transcriptomics to analyze fruiting body development in filamentous ascomycetes.</title>
        <authorList>
            <consortium name="DOE Joint Genome Institute"/>
            <person name="Lutkenhaus R."/>
            <person name="Traeger S."/>
            <person name="Breuer J."/>
            <person name="Kuo A."/>
            <person name="Lipzen A."/>
            <person name="Pangilinan J."/>
            <person name="Dilworth D."/>
            <person name="Sandor L."/>
            <person name="Poggeler S."/>
            <person name="Barry K."/>
            <person name="Grigoriev I.V."/>
            <person name="Nowrousian M."/>
        </authorList>
    </citation>
    <scope>NUCLEOTIDE SEQUENCE [LARGE SCALE GENOMIC DNA]</scope>
    <source>
        <strain evidence="2 3">CBS 389.68</strain>
    </source>
</reference>
<evidence type="ECO:0000256" key="1">
    <source>
        <dbReference type="SAM" id="MobiDB-lite"/>
    </source>
</evidence>
<dbReference type="InParanoid" id="A0A4S2MVJ2"/>
<feature type="compositionally biased region" description="Low complexity" evidence="1">
    <location>
        <begin position="164"/>
        <end position="174"/>
    </location>
</feature>
<evidence type="ECO:0000313" key="3">
    <source>
        <dbReference type="Proteomes" id="UP000298138"/>
    </source>
</evidence>
<organism evidence="2 3">
    <name type="scientific">Ascodesmis nigricans</name>
    <dbReference type="NCBI Taxonomy" id="341454"/>
    <lineage>
        <taxon>Eukaryota</taxon>
        <taxon>Fungi</taxon>
        <taxon>Dikarya</taxon>
        <taxon>Ascomycota</taxon>
        <taxon>Pezizomycotina</taxon>
        <taxon>Pezizomycetes</taxon>
        <taxon>Pezizales</taxon>
        <taxon>Ascodesmidaceae</taxon>
        <taxon>Ascodesmis</taxon>
    </lineage>
</organism>